<sequence>MRSASRDGFGMSDLVRRIERIEAESAIADLVHAYARAVRREEVERLVDLFIPTGAFEVRGGHPDRAEYKVRMRFETPDALLAFLLEGKGKPHPVPLIHNLMIEVDGDSATANSMMAAPIHGTDREILGEYRDSFVRVAGRWLFSERIYTVYDG</sequence>
<dbReference type="Gene3D" id="3.10.450.50">
    <property type="match status" value="1"/>
</dbReference>
<keyword evidence="3" id="KW-1185">Reference proteome</keyword>
<reference evidence="2" key="1">
    <citation type="journal article" date="2014" name="Int. J. Syst. Evol. Microbiol.">
        <title>Complete genome sequence of Corynebacterium casei LMG S-19264T (=DSM 44701T), isolated from a smear-ripened cheese.</title>
        <authorList>
            <consortium name="US DOE Joint Genome Institute (JGI-PGF)"/>
            <person name="Walter F."/>
            <person name="Albersmeier A."/>
            <person name="Kalinowski J."/>
            <person name="Ruckert C."/>
        </authorList>
    </citation>
    <scope>NUCLEOTIDE SEQUENCE</scope>
    <source>
        <strain evidence="2">CGMCC 1.15095</strain>
    </source>
</reference>
<dbReference type="InterPro" id="IPR032710">
    <property type="entry name" value="NTF2-like_dom_sf"/>
</dbReference>
<comment type="caution">
    <text evidence="2">The sequence shown here is derived from an EMBL/GenBank/DDBJ whole genome shotgun (WGS) entry which is preliminary data.</text>
</comment>
<feature type="domain" description="SnoaL-like" evidence="1">
    <location>
        <begin position="19"/>
        <end position="146"/>
    </location>
</feature>
<dbReference type="SUPFAM" id="SSF54427">
    <property type="entry name" value="NTF2-like"/>
    <property type="match status" value="1"/>
</dbReference>
<name>A0A916TQN9_9SPHN</name>
<evidence type="ECO:0000313" key="2">
    <source>
        <dbReference type="EMBL" id="GGB92728.1"/>
    </source>
</evidence>
<organism evidence="2 3">
    <name type="scientific">Novosphingobium endophyticum</name>
    <dbReference type="NCBI Taxonomy" id="1955250"/>
    <lineage>
        <taxon>Bacteria</taxon>
        <taxon>Pseudomonadati</taxon>
        <taxon>Pseudomonadota</taxon>
        <taxon>Alphaproteobacteria</taxon>
        <taxon>Sphingomonadales</taxon>
        <taxon>Sphingomonadaceae</taxon>
        <taxon>Novosphingobium</taxon>
    </lineage>
</organism>
<gene>
    <name evidence="2" type="ORF">GCM10011494_08890</name>
</gene>
<dbReference type="Pfam" id="PF13577">
    <property type="entry name" value="SnoaL_4"/>
    <property type="match status" value="1"/>
</dbReference>
<proteinExistence type="predicted"/>
<protein>
    <recommendedName>
        <fullName evidence="1">SnoaL-like domain-containing protein</fullName>
    </recommendedName>
</protein>
<dbReference type="InterPro" id="IPR037401">
    <property type="entry name" value="SnoaL-like"/>
</dbReference>
<accession>A0A916TQN9</accession>
<evidence type="ECO:0000259" key="1">
    <source>
        <dbReference type="Pfam" id="PF13577"/>
    </source>
</evidence>
<reference evidence="2" key="2">
    <citation type="submission" date="2020-09" db="EMBL/GenBank/DDBJ databases">
        <authorList>
            <person name="Sun Q."/>
            <person name="Zhou Y."/>
        </authorList>
    </citation>
    <scope>NUCLEOTIDE SEQUENCE</scope>
    <source>
        <strain evidence="2">CGMCC 1.15095</strain>
    </source>
</reference>
<dbReference type="EMBL" id="BMHK01000004">
    <property type="protein sequence ID" value="GGB92728.1"/>
    <property type="molecule type" value="Genomic_DNA"/>
</dbReference>
<evidence type="ECO:0000313" key="3">
    <source>
        <dbReference type="Proteomes" id="UP000608154"/>
    </source>
</evidence>
<dbReference type="AlphaFoldDB" id="A0A916TQN9"/>
<dbReference type="Proteomes" id="UP000608154">
    <property type="component" value="Unassembled WGS sequence"/>
</dbReference>